<dbReference type="PROSITE" id="PS51257">
    <property type="entry name" value="PROKAR_LIPOPROTEIN"/>
    <property type="match status" value="1"/>
</dbReference>
<dbReference type="Pfam" id="PF12276">
    <property type="entry name" value="DUF3617"/>
    <property type="match status" value="1"/>
</dbReference>
<name>A0A6I4SVP4_9SPHN</name>
<dbReference type="InterPro" id="IPR022061">
    <property type="entry name" value="DUF3617"/>
</dbReference>
<dbReference type="EMBL" id="WTYM01000033">
    <property type="protein sequence ID" value="MXO59419.1"/>
    <property type="molecule type" value="Genomic_DNA"/>
</dbReference>
<dbReference type="Proteomes" id="UP000433652">
    <property type="component" value="Unassembled WGS sequence"/>
</dbReference>
<evidence type="ECO:0000313" key="2">
    <source>
        <dbReference type="Proteomes" id="UP000433652"/>
    </source>
</evidence>
<keyword evidence="2" id="KW-1185">Reference proteome</keyword>
<protein>
    <submittedName>
        <fullName evidence="1">DUF3617 family protein</fullName>
    </submittedName>
</protein>
<dbReference type="AlphaFoldDB" id="A0A6I4SVP4"/>
<proteinExistence type="predicted"/>
<sequence>MQRLIAVLALTALAGCEGKKPDDEAILAQAEKLATPLPGLYRSTTTFEGYDLPNADGEDARIVRDRLAGLDPQVREFCLTPAEGGFRDMLKSMQDGDCTIERFTTRRRALDAQMHCAMKAGGTSTVKMTGTADPVSSQIRLDIDQLSDGIPGGQARLTIAIANERTGDCPQDAATP</sequence>
<dbReference type="OrthoDB" id="7405484at2"/>
<reference evidence="1 2" key="1">
    <citation type="submission" date="2019-12" db="EMBL/GenBank/DDBJ databases">
        <title>Genomic-based taxomic classification of the family Erythrobacteraceae.</title>
        <authorList>
            <person name="Xu L."/>
        </authorList>
    </citation>
    <scope>NUCLEOTIDE SEQUENCE [LARGE SCALE GENOMIC DNA]</scope>
    <source>
        <strain evidence="1 2">MCCC 1K01500</strain>
    </source>
</reference>
<accession>A0A6I4SVP4</accession>
<comment type="caution">
    <text evidence="1">The sequence shown here is derived from an EMBL/GenBank/DDBJ whole genome shotgun (WGS) entry which is preliminary data.</text>
</comment>
<organism evidence="1 2">
    <name type="scientific">Croceibacterium salegens</name>
    <dbReference type="NCBI Taxonomy" id="1737568"/>
    <lineage>
        <taxon>Bacteria</taxon>
        <taxon>Pseudomonadati</taxon>
        <taxon>Pseudomonadota</taxon>
        <taxon>Alphaproteobacteria</taxon>
        <taxon>Sphingomonadales</taxon>
        <taxon>Erythrobacteraceae</taxon>
        <taxon>Croceibacterium</taxon>
    </lineage>
</organism>
<gene>
    <name evidence="1" type="ORF">GRI89_07680</name>
</gene>
<evidence type="ECO:0000313" key="1">
    <source>
        <dbReference type="EMBL" id="MXO59419.1"/>
    </source>
</evidence>
<dbReference type="RefSeq" id="WP_159793769.1">
    <property type="nucleotide sequence ID" value="NZ_WTYM01000033.1"/>
</dbReference>